<evidence type="ECO:0000313" key="6">
    <source>
        <dbReference type="EMBL" id="KKL59270.1"/>
    </source>
</evidence>
<evidence type="ECO:0000256" key="3">
    <source>
        <dbReference type="ARBA" id="ARBA00022679"/>
    </source>
</evidence>
<feature type="non-terminal residue" evidence="6">
    <location>
        <position position="1"/>
    </location>
</feature>
<comment type="caution">
    <text evidence="6">The sequence shown here is derived from an EMBL/GenBank/DDBJ whole genome shotgun (WGS) entry which is preliminary data.</text>
</comment>
<gene>
    <name evidence="6" type="ORF">LCGC14_2217000</name>
</gene>
<dbReference type="GO" id="GO:0005737">
    <property type="term" value="C:cytoplasm"/>
    <property type="evidence" value="ECO:0007669"/>
    <property type="project" value="TreeGrafter"/>
</dbReference>
<dbReference type="PANTHER" id="PTHR13370:SF24">
    <property type="entry name" value="TYPE III RESTRICTION-MODIFICATION ENZYME STYLTI MOD SUBUNIT"/>
    <property type="match status" value="1"/>
</dbReference>
<keyword evidence="2" id="KW-0489">Methyltransferase</keyword>
<dbReference type="PANTHER" id="PTHR13370">
    <property type="entry name" value="RNA METHYLASE-RELATED"/>
    <property type="match status" value="1"/>
</dbReference>
<dbReference type="InterPro" id="IPR002295">
    <property type="entry name" value="N4/N6-MTase_EcoPI_Mod-like"/>
</dbReference>
<dbReference type="Pfam" id="PF01555">
    <property type="entry name" value="N6_N4_Mtase"/>
    <property type="match status" value="1"/>
</dbReference>
<evidence type="ECO:0000256" key="4">
    <source>
        <dbReference type="ARBA" id="ARBA00022691"/>
    </source>
</evidence>
<accession>A0A0F9FPV4</accession>
<dbReference type="Gene3D" id="3.40.50.150">
    <property type="entry name" value="Vaccinia Virus protein VP39"/>
    <property type="match status" value="1"/>
</dbReference>
<dbReference type="PRINTS" id="PR00506">
    <property type="entry name" value="D21N6MTFRASE"/>
</dbReference>
<dbReference type="AlphaFoldDB" id="A0A0F9FPV4"/>
<keyword evidence="4" id="KW-0949">S-adenosyl-L-methionine</keyword>
<organism evidence="6">
    <name type="scientific">marine sediment metagenome</name>
    <dbReference type="NCBI Taxonomy" id="412755"/>
    <lineage>
        <taxon>unclassified sequences</taxon>
        <taxon>metagenomes</taxon>
        <taxon>ecological metagenomes</taxon>
    </lineage>
</organism>
<dbReference type="SUPFAM" id="SSF53335">
    <property type="entry name" value="S-adenosyl-L-methionine-dependent methyltransferases"/>
    <property type="match status" value="1"/>
</dbReference>
<comment type="similarity">
    <text evidence="1">Belongs to the N(4)/N(6)-methyltransferase family.</text>
</comment>
<keyword evidence="3" id="KW-0808">Transferase</keyword>
<evidence type="ECO:0000256" key="2">
    <source>
        <dbReference type="ARBA" id="ARBA00022603"/>
    </source>
</evidence>
<evidence type="ECO:0000259" key="5">
    <source>
        <dbReference type="Pfam" id="PF01555"/>
    </source>
</evidence>
<reference evidence="6" key="1">
    <citation type="journal article" date="2015" name="Nature">
        <title>Complex archaea that bridge the gap between prokaryotes and eukaryotes.</title>
        <authorList>
            <person name="Spang A."/>
            <person name="Saw J.H."/>
            <person name="Jorgensen S.L."/>
            <person name="Zaremba-Niedzwiedzka K."/>
            <person name="Martijn J."/>
            <person name="Lind A.E."/>
            <person name="van Eijk R."/>
            <person name="Schleper C."/>
            <person name="Guy L."/>
            <person name="Ettema T.J."/>
        </authorList>
    </citation>
    <scope>NUCLEOTIDE SEQUENCE</scope>
</reference>
<dbReference type="InterPro" id="IPR002941">
    <property type="entry name" value="DNA_methylase_N4/N6"/>
</dbReference>
<dbReference type="GO" id="GO:0003677">
    <property type="term" value="F:DNA binding"/>
    <property type="evidence" value="ECO:0007669"/>
    <property type="project" value="InterPro"/>
</dbReference>
<dbReference type="GO" id="GO:0032259">
    <property type="term" value="P:methylation"/>
    <property type="evidence" value="ECO:0007669"/>
    <property type="project" value="UniProtKB-KW"/>
</dbReference>
<protein>
    <recommendedName>
        <fullName evidence="5">DNA methylase N-4/N-6 domain-containing protein</fullName>
    </recommendedName>
</protein>
<feature type="domain" description="DNA methylase N-4/N-6" evidence="5">
    <location>
        <begin position="101"/>
        <end position="288"/>
    </location>
</feature>
<sequence length="289" mass="33881">TAKINIPTINYILEGKKHEEVANIVKVIKRPRVTQIWNNWINEINEQYETGSTKEDIVEEQIERKINLTLEKLNELIEEDYNKLIINDCLKEIPKLDDGIVDCLIIDPPYGIGWQSNYRKEKYDKIKNDDKESFNLLDNSLKLIEPKLKKNSHIYIFTSWKVLDKIKPIIEKYFPVKNCIVWDKENWGSGDLDGNYGEQYELILFAKKGNRKLNSEKRPINIIRVPRTNNKEHPTQKPIELLKELIQNSTKEKELVVDYFAGSGSTLKASKELGRKWVGMEVDETYEEK</sequence>
<dbReference type="GO" id="GO:0008170">
    <property type="term" value="F:N-methyltransferase activity"/>
    <property type="evidence" value="ECO:0007669"/>
    <property type="project" value="InterPro"/>
</dbReference>
<dbReference type="EMBL" id="LAZR01029542">
    <property type="protein sequence ID" value="KKL59270.1"/>
    <property type="molecule type" value="Genomic_DNA"/>
</dbReference>
<dbReference type="InterPro" id="IPR002052">
    <property type="entry name" value="DNA_methylase_N6_adenine_CS"/>
</dbReference>
<proteinExistence type="inferred from homology"/>
<dbReference type="InterPro" id="IPR029063">
    <property type="entry name" value="SAM-dependent_MTases_sf"/>
</dbReference>
<dbReference type="PROSITE" id="PS00092">
    <property type="entry name" value="N6_MTASE"/>
    <property type="match status" value="1"/>
</dbReference>
<evidence type="ECO:0000256" key="1">
    <source>
        <dbReference type="ARBA" id="ARBA00006594"/>
    </source>
</evidence>
<name>A0A0F9FPV4_9ZZZZ</name>